<dbReference type="EMBL" id="UZAH01037730">
    <property type="protein sequence ID" value="VDP50553.1"/>
    <property type="molecule type" value="Genomic_DNA"/>
</dbReference>
<dbReference type="Proteomes" id="UP000050761">
    <property type="component" value="Unassembled WGS sequence"/>
</dbReference>
<name>A0A183GRK6_HELPZ</name>
<gene>
    <name evidence="1" type="ORF">HPBE_LOCUS25325</name>
</gene>
<reference evidence="3" key="2">
    <citation type="submission" date="2019-09" db="UniProtKB">
        <authorList>
            <consortium name="WormBaseParasite"/>
        </authorList>
    </citation>
    <scope>IDENTIFICATION</scope>
</reference>
<sequence length="210" mass="23195">MYYVSNTHTNLLGAEWITNLKMYSMMDTLPSMDPGQPEDTLNTSVIASNDDIAAQLQRQFPEAFSTDLGLYRHSEATLQLKPGAKPVFRPKQPEPATLIAQSASGDRIRFSGQRQCNYSFNGISAPGMFHVANTHTNLLGAEWITNLKMYSMMDTLPSMDPGQPEDTLNTSFTIFEHSGKYFREAFNQTKEIAACPVPATSQRTCAAGGL</sequence>
<evidence type="ECO:0000313" key="1">
    <source>
        <dbReference type="EMBL" id="VDP50553.1"/>
    </source>
</evidence>
<dbReference type="WBParaSite" id="HPBE_0002532601-mRNA-1">
    <property type="protein sequence ID" value="HPBE_0002532601-mRNA-1"/>
    <property type="gene ID" value="HPBE_0002532601"/>
</dbReference>
<reference evidence="1 2" key="1">
    <citation type="submission" date="2018-11" db="EMBL/GenBank/DDBJ databases">
        <authorList>
            <consortium name="Pathogen Informatics"/>
        </authorList>
    </citation>
    <scope>NUCLEOTIDE SEQUENCE [LARGE SCALE GENOMIC DNA]</scope>
</reference>
<evidence type="ECO:0000313" key="2">
    <source>
        <dbReference type="Proteomes" id="UP000050761"/>
    </source>
</evidence>
<organism evidence="2 3">
    <name type="scientific">Heligmosomoides polygyrus</name>
    <name type="common">Parasitic roundworm</name>
    <dbReference type="NCBI Taxonomy" id="6339"/>
    <lineage>
        <taxon>Eukaryota</taxon>
        <taxon>Metazoa</taxon>
        <taxon>Ecdysozoa</taxon>
        <taxon>Nematoda</taxon>
        <taxon>Chromadorea</taxon>
        <taxon>Rhabditida</taxon>
        <taxon>Rhabditina</taxon>
        <taxon>Rhabditomorpha</taxon>
        <taxon>Strongyloidea</taxon>
        <taxon>Heligmosomidae</taxon>
        <taxon>Heligmosomoides</taxon>
    </lineage>
</organism>
<dbReference type="PANTHER" id="PTHR37984">
    <property type="entry name" value="PROTEIN CBG26694"/>
    <property type="match status" value="1"/>
</dbReference>
<dbReference type="OrthoDB" id="10522001at2759"/>
<protein>
    <submittedName>
        <fullName evidence="3">BPI2 domain-containing protein</fullName>
    </submittedName>
</protein>
<dbReference type="AlphaFoldDB" id="A0A183GRK6"/>
<dbReference type="PANTHER" id="PTHR37984:SF5">
    <property type="entry name" value="PROTEIN NYNRIN-LIKE"/>
    <property type="match status" value="1"/>
</dbReference>
<dbReference type="InterPro" id="IPR050951">
    <property type="entry name" value="Retrovirus_Pol_polyprotein"/>
</dbReference>
<accession>A0A3P8HX10</accession>
<evidence type="ECO:0000313" key="3">
    <source>
        <dbReference type="WBParaSite" id="HPBE_0002532601-mRNA-1"/>
    </source>
</evidence>
<accession>A0A183GRK6</accession>
<proteinExistence type="predicted"/>
<keyword evidence="2" id="KW-1185">Reference proteome</keyword>